<dbReference type="InterPro" id="IPR001303">
    <property type="entry name" value="Aldolase_II/adducin_N"/>
</dbReference>
<dbReference type="GO" id="GO:0005829">
    <property type="term" value="C:cytosol"/>
    <property type="evidence" value="ECO:0007669"/>
    <property type="project" value="TreeGrafter"/>
</dbReference>
<dbReference type="PANTHER" id="PTHR22789">
    <property type="entry name" value="FUCULOSE PHOSPHATE ALDOLASE"/>
    <property type="match status" value="1"/>
</dbReference>
<name>A0A3Q9GIN6_9ACTO</name>
<evidence type="ECO:0000313" key="5">
    <source>
        <dbReference type="Proteomes" id="UP000275951"/>
    </source>
</evidence>
<sequence length="224" mass="24768">MLESLKKDLCEIAKRAQRDGLCKHKSGNFSIRDQESGLFVVSPTGLDRDLLSTRDVVVMNLDAEVLENESGLRPTSEVLMHIAIYKARPDVKAIVHTHSMYATAMSVLNRPIPAIVYEVANLGLTKARIPVVPYARPGTQTLAEYVSETVHEADCMLLAQHGTVAVDSGNIYEAFLKASYIEELAELYHHTLTANGGKEPVRFDQSELGKWAYPSQITFPNAAR</sequence>
<dbReference type="InterPro" id="IPR050197">
    <property type="entry name" value="Aldolase_class_II_sugar_metab"/>
</dbReference>
<organism evidence="4 5">
    <name type="scientific">Trueperella pyogenes</name>
    <dbReference type="NCBI Taxonomy" id="1661"/>
    <lineage>
        <taxon>Bacteria</taxon>
        <taxon>Bacillati</taxon>
        <taxon>Actinomycetota</taxon>
        <taxon>Actinomycetes</taxon>
        <taxon>Actinomycetales</taxon>
        <taxon>Actinomycetaceae</taxon>
        <taxon>Trueperella</taxon>
    </lineage>
</organism>
<evidence type="ECO:0000256" key="1">
    <source>
        <dbReference type="ARBA" id="ARBA00022723"/>
    </source>
</evidence>
<reference evidence="4 5" key="1">
    <citation type="submission" date="2018-11" db="EMBL/GenBank/DDBJ databases">
        <title>Multidrug-resistant genes are associated with an 42-kb island TGI1 carrying a complex class 1 integron in a Trueperella pyogenes.</title>
        <authorList>
            <person name="Dong W."/>
        </authorList>
    </citation>
    <scope>NUCLEOTIDE SEQUENCE [LARGE SCALE GENOMIC DNA]</scope>
    <source>
        <strain evidence="4 5">TP4</strain>
    </source>
</reference>
<dbReference type="Gene3D" id="3.40.225.10">
    <property type="entry name" value="Class II aldolase/adducin N-terminal domain"/>
    <property type="match status" value="1"/>
</dbReference>
<gene>
    <name evidence="4" type="ORF">EBQ10_06040</name>
</gene>
<dbReference type="InterPro" id="IPR036409">
    <property type="entry name" value="Aldolase_II/adducin_N_sf"/>
</dbReference>
<dbReference type="Proteomes" id="UP000275951">
    <property type="component" value="Chromosome"/>
</dbReference>
<evidence type="ECO:0000259" key="3">
    <source>
        <dbReference type="SMART" id="SM01007"/>
    </source>
</evidence>
<dbReference type="PANTHER" id="PTHR22789:SF0">
    <property type="entry name" value="3-OXO-TETRONATE 4-PHOSPHATE DECARBOXYLASE-RELATED"/>
    <property type="match status" value="1"/>
</dbReference>
<dbReference type="GO" id="GO:0016832">
    <property type="term" value="F:aldehyde-lyase activity"/>
    <property type="evidence" value="ECO:0007669"/>
    <property type="project" value="TreeGrafter"/>
</dbReference>
<accession>A0A3Q9GIN6</accession>
<keyword evidence="1" id="KW-0479">Metal-binding</keyword>
<feature type="domain" description="Class II aldolase/adducin N-terminal" evidence="3">
    <location>
        <begin position="7"/>
        <end position="189"/>
    </location>
</feature>
<dbReference type="GO" id="GO:0019323">
    <property type="term" value="P:pentose catabolic process"/>
    <property type="evidence" value="ECO:0007669"/>
    <property type="project" value="TreeGrafter"/>
</dbReference>
<evidence type="ECO:0000256" key="2">
    <source>
        <dbReference type="ARBA" id="ARBA00023239"/>
    </source>
</evidence>
<dbReference type="SMART" id="SM01007">
    <property type="entry name" value="Aldolase_II"/>
    <property type="match status" value="1"/>
</dbReference>
<dbReference type="SUPFAM" id="SSF53639">
    <property type="entry name" value="AraD/HMP-PK domain-like"/>
    <property type="match status" value="1"/>
</dbReference>
<dbReference type="Pfam" id="PF00596">
    <property type="entry name" value="Aldolase_II"/>
    <property type="match status" value="1"/>
</dbReference>
<protein>
    <submittedName>
        <fullName evidence="4">Class II aldolase/adducin family protein</fullName>
    </submittedName>
</protein>
<dbReference type="EMBL" id="CP033905">
    <property type="protein sequence ID" value="AZR06895.1"/>
    <property type="molecule type" value="Genomic_DNA"/>
</dbReference>
<evidence type="ECO:0000313" key="4">
    <source>
        <dbReference type="EMBL" id="AZR06895.1"/>
    </source>
</evidence>
<dbReference type="AlphaFoldDB" id="A0A3Q9GIN6"/>
<proteinExistence type="predicted"/>
<dbReference type="GO" id="GO:0046872">
    <property type="term" value="F:metal ion binding"/>
    <property type="evidence" value="ECO:0007669"/>
    <property type="project" value="UniProtKB-KW"/>
</dbReference>
<keyword evidence="2" id="KW-0456">Lyase</keyword>
<dbReference type="RefSeq" id="WP_039661698.1">
    <property type="nucleotide sequence ID" value="NZ_CP033905.1"/>
</dbReference>